<dbReference type="CDD" id="cd02181">
    <property type="entry name" value="GH16_fungal_Lam16A_glucanase"/>
    <property type="match status" value="1"/>
</dbReference>
<dbReference type="Gene3D" id="2.60.120.200">
    <property type="match status" value="1"/>
</dbReference>
<dbReference type="SUPFAM" id="SSF49899">
    <property type="entry name" value="Concanavalin A-like lectins/glucanases"/>
    <property type="match status" value="1"/>
</dbReference>
<keyword evidence="3" id="KW-0378">Hydrolase</keyword>
<feature type="chain" id="PRO_5020807178" evidence="1">
    <location>
        <begin position="21"/>
        <end position="333"/>
    </location>
</feature>
<feature type="domain" description="GH16" evidence="2">
    <location>
        <begin position="49"/>
        <end position="300"/>
    </location>
</feature>
<keyword evidence="4" id="KW-1185">Reference proteome</keyword>
<dbReference type="OrthoDB" id="192832at2759"/>
<dbReference type="InterPro" id="IPR000757">
    <property type="entry name" value="Beta-glucanase-like"/>
</dbReference>
<organism evidence="3 4">
    <name type="scientific">Dendrothele bispora (strain CBS 962.96)</name>
    <dbReference type="NCBI Taxonomy" id="1314807"/>
    <lineage>
        <taxon>Eukaryota</taxon>
        <taxon>Fungi</taxon>
        <taxon>Dikarya</taxon>
        <taxon>Basidiomycota</taxon>
        <taxon>Agaricomycotina</taxon>
        <taxon>Agaricomycetes</taxon>
        <taxon>Agaricomycetidae</taxon>
        <taxon>Agaricales</taxon>
        <taxon>Agaricales incertae sedis</taxon>
        <taxon>Dendrothele</taxon>
    </lineage>
</organism>
<accession>A0A4S8M011</accession>
<keyword evidence="1" id="KW-0732">Signal</keyword>
<protein>
    <submittedName>
        <fullName evidence="3">Glycoside hydrolase family 16 protein</fullName>
    </submittedName>
</protein>
<dbReference type="Proteomes" id="UP000297245">
    <property type="component" value="Unassembled WGS sequence"/>
</dbReference>
<evidence type="ECO:0000259" key="2">
    <source>
        <dbReference type="PROSITE" id="PS51762"/>
    </source>
</evidence>
<dbReference type="InterPro" id="IPR050546">
    <property type="entry name" value="Glycosyl_Hydrlase_16"/>
</dbReference>
<gene>
    <name evidence="3" type="ORF">K435DRAFT_779040</name>
</gene>
<dbReference type="EMBL" id="ML179201">
    <property type="protein sequence ID" value="THU95364.1"/>
    <property type="molecule type" value="Genomic_DNA"/>
</dbReference>
<name>A0A4S8M011_DENBC</name>
<proteinExistence type="predicted"/>
<dbReference type="PANTHER" id="PTHR10963">
    <property type="entry name" value="GLYCOSYL HYDROLASE-RELATED"/>
    <property type="match status" value="1"/>
</dbReference>
<dbReference type="PANTHER" id="PTHR10963:SF24">
    <property type="entry name" value="GLYCOSIDASE C21B10.07-RELATED"/>
    <property type="match status" value="1"/>
</dbReference>
<reference evidence="3 4" key="1">
    <citation type="journal article" date="2019" name="Nat. Ecol. Evol.">
        <title>Megaphylogeny resolves global patterns of mushroom evolution.</title>
        <authorList>
            <person name="Varga T."/>
            <person name="Krizsan K."/>
            <person name="Foldi C."/>
            <person name="Dima B."/>
            <person name="Sanchez-Garcia M."/>
            <person name="Sanchez-Ramirez S."/>
            <person name="Szollosi G.J."/>
            <person name="Szarkandi J.G."/>
            <person name="Papp V."/>
            <person name="Albert L."/>
            <person name="Andreopoulos W."/>
            <person name="Angelini C."/>
            <person name="Antonin V."/>
            <person name="Barry K.W."/>
            <person name="Bougher N.L."/>
            <person name="Buchanan P."/>
            <person name="Buyck B."/>
            <person name="Bense V."/>
            <person name="Catcheside P."/>
            <person name="Chovatia M."/>
            <person name="Cooper J."/>
            <person name="Damon W."/>
            <person name="Desjardin D."/>
            <person name="Finy P."/>
            <person name="Geml J."/>
            <person name="Haridas S."/>
            <person name="Hughes K."/>
            <person name="Justo A."/>
            <person name="Karasinski D."/>
            <person name="Kautmanova I."/>
            <person name="Kiss B."/>
            <person name="Kocsube S."/>
            <person name="Kotiranta H."/>
            <person name="LaButti K.M."/>
            <person name="Lechner B.E."/>
            <person name="Liimatainen K."/>
            <person name="Lipzen A."/>
            <person name="Lukacs Z."/>
            <person name="Mihaltcheva S."/>
            <person name="Morgado L.N."/>
            <person name="Niskanen T."/>
            <person name="Noordeloos M.E."/>
            <person name="Ohm R.A."/>
            <person name="Ortiz-Santana B."/>
            <person name="Ovrebo C."/>
            <person name="Racz N."/>
            <person name="Riley R."/>
            <person name="Savchenko A."/>
            <person name="Shiryaev A."/>
            <person name="Soop K."/>
            <person name="Spirin V."/>
            <person name="Szebenyi C."/>
            <person name="Tomsovsky M."/>
            <person name="Tulloss R.E."/>
            <person name="Uehling J."/>
            <person name="Grigoriev I.V."/>
            <person name="Vagvolgyi C."/>
            <person name="Papp T."/>
            <person name="Martin F.M."/>
            <person name="Miettinen O."/>
            <person name="Hibbett D.S."/>
            <person name="Nagy L.G."/>
        </authorList>
    </citation>
    <scope>NUCLEOTIDE SEQUENCE [LARGE SCALE GENOMIC DNA]</scope>
    <source>
        <strain evidence="3 4">CBS 962.96</strain>
    </source>
</reference>
<dbReference type="InterPro" id="IPR013320">
    <property type="entry name" value="ConA-like_dom_sf"/>
</dbReference>
<dbReference type="AlphaFoldDB" id="A0A4S8M011"/>
<dbReference type="GO" id="GO:0004553">
    <property type="term" value="F:hydrolase activity, hydrolyzing O-glycosyl compounds"/>
    <property type="evidence" value="ECO:0007669"/>
    <property type="project" value="InterPro"/>
</dbReference>
<sequence>MLYISFLILALSFSSSAVIAQQGPQVFQIPNPQGQQYVLQDTYQDHGFYDWLWETNDDPTHGRVNYVDQQTAIERNLTYASEGKFVMRADHTSMVAPGGRGRDSNRIQSKKAYSNSLFVLDVQHMPTGCGTWPAFWSLSQAGPWPHGGEIDIIEGVNQNTKNLASLHTLPNCNMPQSRVQTGQTISVNCDSAVNFNQGCGVASTQESSYGPGFNACGGGWYVMERNNVGIKIWFFSRCSPPPPEFQSTSLPINTGNWSPPDAYFPFGDNCSYLDHFDAHSIVFDLTFCGDWAGSAFPTSGCGPAQCADFVDQNPGAFTEAYWEINSLRIYLPS</sequence>
<evidence type="ECO:0000256" key="1">
    <source>
        <dbReference type="SAM" id="SignalP"/>
    </source>
</evidence>
<feature type="signal peptide" evidence="1">
    <location>
        <begin position="1"/>
        <end position="20"/>
    </location>
</feature>
<dbReference type="PROSITE" id="PS51762">
    <property type="entry name" value="GH16_2"/>
    <property type="match status" value="1"/>
</dbReference>
<evidence type="ECO:0000313" key="3">
    <source>
        <dbReference type="EMBL" id="THU95364.1"/>
    </source>
</evidence>
<evidence type="ECO:0000313" key="4">
    <source>
        <dbReference type="Proteomes" id="UP000297245"/>
    </source>
</evidence>
<dbReference type="Pfam" id="PF26113">
    <property type="entry name" value="GH16_XgeA"/>
    <property type="match status" value="1"/>
</dbReference>
<dbReference type="GO" id="GO:0009251">
    <property type="term" value="P:glucan catabolic process"/>
    <property type="evidence" value="ECO:0007669"/>
    <property type="project" value="TreeGrafter"/>
</dbReference>